<name>A0A066V9R3_TILAU</name>
<reference evidence="6 7" key="1">
    <citation type="submission" date="2014-05" db="EMBL/GenBank/DDBJ databases">
        <title>Draft genome sequence of a rare smut relative, Tilletiaria anomala UBC 951.</title>
        <authorList>
            <consortium name="DOE Joint Genome Institute"/>
            <person name="Toome M."/>
            <person name="Kuo A."/>
            <person name="Henrissat B."/>
            <person name="Lipzen A."/>
            <person name="Tritt A."/>
            <person name="Yoshinaga Y."/>
            <person name="Zane M."/>
            <person name="Barry K."/>
            <person name="Grigoriev I.V."/>
            <person name="Spatafora J.W."/>
            <person name="Aimea M.C."/>
        </authorList>
    </citation>
    <scope>NUCLEOTIDE SEQUENCE [LARGE SCALE GENOMIC DNA]</scope>
    <source>
        <strain evidence="6 7">UBC 951</strain>
    </source>
</reference>
<dbReference type="EMBL" id="JMSN01000150">
    <property type="protein sequence ID" value="KDN37033.1"/>
    <property type="molecule type" value="Genomic_DNA"/>
</dbReference>
<dbReference type="InParanoid" id="A0A066V9R3"/>
<dbReference type="RefSeq" id="XP_013240242.1">
    <property type="nucleotide sequence ID" value="XM_013384788.1"/>
</dbReference>
<proteinExistence type="predicted"/>
<dbReference type="InterPro" id="IPR036736">
    <property type="entry name" value="ACP-like_sf"/>
</dbReference>
<evidence type="ECO:0000313" key="6">
    <source>
        <dbReference type="EMBL" id="KDN37033.1"/>
    </source>
</evidence>
<feature type="transmembrane region" description="Helical" evidence="4">
    <location>
        <begin position="1043"/>
        <end position="1073"/>
    </location>
</feature>
<dbReference type="OMA" id="HTRWWLT"/>
<feature type="compositionally biased region" description="Polar residues" evidence="3">
    <location>
        <begin position="1577"/>
        <end position="1586"/>
    </location>
</feature>
<dbReference type="HOGENOM" id="CLU_003997_0_0_1"/>
<feature type="transmembrane region" description="Helical" evidence="4">
    <location>
        <begin position="1310"/>
        <end position="1327"/>
    </location>
</feature>
<evidence type="ECO:0000259" key="5">
    <source>
        <dbReference type="PROSITE" id="PS50075"/>
    </source>
</evidence>
<feature type="domain" description="Carrier" evidence="5">
    <location>
        <begin position="686"/>
        <end position="763"/>
    </location>
</feature>
<dbReference type="InterPro" id="IPR045851">
    <property type="entry name" value="AMP-bd_C_sf"/>
</dbReference>
<dbReference type="InterPro" id="IPR000873">
    <property type="entry name" value="AMP-dep_synth/lig_dom"/>
</dbReference>
<dbReference type="InterPro" id="IPR020806">
    <property type="entry name" value="PKS_PP-bd"/>
</dbReference>
<dbReference type="PROSITE" id="PS50075">
    <property type="entry name" value="CARRIER"/>
    <property type="match status" value="1"/>
</dbReference>
<organism evidence="6 7">
    <name type="scientific">Tilletiaria anomala (strain ATCC 24038 / CBS 436.72 / UBC 951)</name>
    <dbReference type="NCBI Taxonomy" id="1037660"/>
    <lineage>
        <taxon>Eukaryota</taxon>
        <taxon>Fungi</taxon>
        <taxon>Dikarya</taxon>
        <taxon>Basidiomycota</taxon>
        <taxon>Ustilaginomycotina</taxon>
        <taxon>Exobasidiomycetes</taxon>
        <taxon>Georgefischeriales</taxon>
        <taxon>Tilletiariaceae</taxon>
        <taxon>Tilletiaria</taxon>
    </lineage>
</organism>
<dbReference type="SUPFAM" id="SSF51161">
    <property type="entry name" value="Trimeric LpxA-like enzymes"/>
    <property type="match status" value="3"/>
</dbReference>
<accession>A0A066V9R3</accession>
<feature type="compositionally biased region" description="Polar residues" evidence="3">
    <location>
        <begin position="1618"/>
        <end position="1627"/>
    </location>
</feature>
<keyword evidence="4" id="KW-0812">Transmembrane</keyword>
<dbReference type="InterPro" id="IPR042099">
    <property type="entry name" value="ANL_N_sf"/>
</dbReference>
<evidence type="ECO:0000256" key="4">
    <source>
        <dbReference type="SAM" id="Phobius"/>
    </source>
</evidence>
<sequence>MSAEWPLDFIYGLPQRPQTRSLGDHLAEHITESGRATTLLDCICNSPRPAIWSPDLSRGPLDHRTIKHFISNFTLPVSTRSRGNPLKQNDRVMMALPTGPENALALLSVAAYHTCAPVNASCTAGELRDDAVRLRARAVVTTRDAIDRLELWSLFEEENMEVIFIDPRGVGPAGLFDMAVLEPDGPTPYQLGSLPKSQLHGLRDSSLVLHTSGTSGKKKVVPYSLRHLIVGTCCVVFSWELKPDSVNMNMMPLFHVGGIVRNLWAPMFSCGSAIMCAGFDATAWWKLAKQLGATWYYAAPTMHHAILASKPEGIDASKETKIKMIANAAGGLLPSLAVQLKETFSGTAVLPSYGMTECMPIASPPTHYQLDRPGCSGIACGPDISIRDPFNRERELPIGQTGAVSVRGLPTFSGYEVEIGQPLDASSFSTEGWFDSGDMGHMDADGYIYITGRSKEIINKGGEVVSPFEVEEAITQACKERVKQTLAFSIEHAVLQETIGVVVVPVPNQPRIGLAELQNLLRSHLHPSKWPFAVVYMDDLPKNQAGKPLRIKLGTRLGIGPLSDDVPALQRHFEAKAPDKNVPLSEPIPCNVVSIDVRAVERACYRIPGIVEAAVRQRKDGAPEAFIQVEEDADYDAADIDRALAQVLHGYVVPNPLHVFRQPLAKVNGQIDFDTMEEEVKAQNASSMSRTAIIVRDIIAKLLDTESGTITAESDFFLLGGNSLLLGRLVHLIRKETGVSLEVSSLFNNSTVAGIAEVIEEEIGDGEDDEDDDMDGYYDEKSGLPSSSFLGAHRYDDDDPSDTLSSHDYQPRSQSHPWVMFIQLMPLLFFYPFKAAWTWTVILHGLAFSAYYISDNFWERVAVLLASLIVARFTSRIICPVTAIAFKWLIIGRYKPGKYPMWCNYHLRWWIVNQSLKTAGKGLFGLTPDLQKCYYRLLGMSIGSDVKIDKYAKLGEYDLITVHDGARIDKSLVRGFCVERDGYFRLEPIIIGRDCVVNTFTQISPGARLADGTVWGPQSSSHEEPSSDAYAAFNRAGIPRPSLWLIALVGVPIRFFVKFLGYVPWFAALFMLLSQPFSFNRHDSIEGVIAWFAYPRRIGWHYVARVVRNAMPPLMNLILGVVVKRCFGLNREGSMRNATELSLLRRWIGAELLSQPQLRRAFSLLGTHYEMTSVIYRAMGAKIGRRVYWPGSGIYCPDPELLEIGDDVVFGSRSEVFTSDSIGWARVRVGRGAMIADRVVLLPGCSIGKQCVMGSGALARRNGSYEENSVWMGAKNGEAVSFGKAAKQEAMGGEDETLTPFGRAFYKRQANFFVFPYLMLVTINIFMSVFASAYWATPAAATVLLLNFLRSKFGDKAAFLFADHWYRPGLLYASIAICFVIIMFIQCMLAFAWVIGTKWAVIGRRREGRYDWDKSSYCQRWQLHLTLQRLLGRGFGGHVIGCISGSIYAVWYLRALGAHIGRECAIWAGGKPSLQLTEPEMVTMGDYVSIDDASVVAHINSRGRFSLNKLRIGDGCAMRSGSRLLSGASMEPRSILLEHTLVASGEIAEAGAVYAGWPARQLRVRKPKAPYADGGDSSRTSSTINIGNKGGFDYKGSPNGTPYGSQNGHGWNGPASPLMQQQTFGFK</sequence>
<feature type="compositionally biased region" description="Polar residues" evidence="3">
    <location>
        <begin position="1598"/>
        <end position="1609"/>
    </location>
</feature>
<evidence type="ECO:0000256" key="2">
    <source>
        <dbReference type="ARBA" id="ARBA00022553"/>
    </source>
</evidence>
<dbReference type="SUPFAM" id="SSF47336">
    <property type="entry name" value="ACP-like"/>
    <property type="match status" value="1"/>
</dbReference>
<dbReference type="GO" id="GO:0006631">
    <property type="term" value="P:fatty acid metabolic process"/>
    <property type="evidence" value="ECO:0007669"/>
    <property type="project" value="TreeGrafter"/>
</dbReference>
<dbReference type="InterPro" id="IPR011004">
    <property type="entry name" value="Trimer_LpxA-like_sf"/>
</dbReference>
<dbReference type="Gene3D" id="3.40.50.12780">
    <property type="entry name" value="N-terminal domain of ligase-like"/>
    <property type="match status" value="1"/>
</dbReference>
<dbReference type="OrthoDB" id="3633556at2759"/>
<feature type="region of interest" description="Disordered" evidence="3">
    <location>
        <begin position="1568"/>
        <end position="1627"/>
    </location>
</feature>
<keyword evidence="2" id="KW-0597">Phosphoprotein</keyword>
<protein>
    <recommendedName>
        <fullName evidence="5">Carrier domain-containing protein</fullName>
    </recommendedName>
</protein>
<dbReference type="PANTHER" id="PTHR43201:SF10">
    <property type="entry name" value="CARRIER DOMAIN-CONTAINING PROTEIN"/>
    <property type="match status" value="1"/>
</dbReference>
<evidence type="ECO:0000256" key="3">
    <source>
        <dbReference type="SAM" id="MobiDB-lite"/>
    </source>
</evidence>
<dbReference type="Pfam" id="PF00501">
    <property type="entry name" value="AMP-binding"/>
    <property type="match status" value="1"/>
</dbReference>
<evidence type="ECO:0000313" key="7">
    <source>
        <dbReference type="Proteomes" id="UP000027361"/>
    </source>
</evidence>
<dbReference type="GeneID" id="25266749"/>
<dbReference type="Proteomes" id="UP000027361">
    <property type="component" value="Unassembled WGS sequence"/>
</dbReference>
<dbReference type="Gene3D" id="2.160.10.10">
    <property type="entry name" value="Hexapeptide repeat proteins"/>
    <property type="match status" value="2"/>
</dbReference>
<dbReference type="InterPro" id="IPR009081">
    <property type="entry name" value="PP-bd_ACP"/>
</dbReference>
<feature type="transmembrane region" description="Helical" evidence="4">
    <location>
        <begin position="1435"/>
        <end position="1453"/>
    </location>
</feature>
<dbReference type="STRING" id="1037660.A0A066V9R3"/>
<dbReference type="SUPFAM" id="SSF56801">
    <property type="entry name" value="Acetyl-CoA synthetase-like"/>
    <property type="match status" value="2"/>
</dbReference>
<feature type="transmembrane region" description="Helical" evidence="4">
    <location>
        <begin position="1370"/>
        <end position="1395"/>
    </location>
</feature>
<keyword evidence="4" id="KW-1133">Transmembrane helix</keyword>
<dbReference type="GO" id="GO:0031177">
    <property type="term" value="F:phosphopantetheine binding"/>
    <property type="evidence" value="ECO:0007669"/>
    <property type="project" value="InterPro"/>
</dbReference>
<gene>
    <name evidence="6" type="ORF">K437DRAFT_276673</name>
</gene>
<keyword evidence="4" id="KW-0472">Membrane</keyword>
<dbReference type="SMART" id="SM00823">
    <property type="entry name" value="PKS_PP"/>
    <property type="match status" value="1"/>
</dbReference>
<keyword evidence="7" id="KW-1185">Reference proteome</keyword>
<evidence type="ECO:0000256" key="1">
    <source>
        <dbReference type="ARBA" id="ARBA00022450"/>
    </source>
</evidence>
<dbReference type="PANTHER" id="PTHR43201">
    <property type="entry name" value="ACYL-COA SYNTHETASE"/>
    <property type="match status" value="1"/>
</dbReference>
<keyword evidence="1" id="KW-0596">Phosphopantetheine</keyword>
<dbReference type="Gene3D" id="1.10.1200.10">
    <property type="entry name" value="ACP-like"/>
    <property type="match status" value="1"/>
</dbReference>
<comment type="caution">
    <text evidence="6">The sequence shown here is derived from an EMBL/GenBank/DDBJ whole genome shotgun (WGS) entry which is preliminary data.</text>
</comment>
<dbReference type="Gene3D" id="3.30.300.30">
    <property type="match status" value="2"/>
</dbReference>
<dbReference type="Pfam" id="PF00550">
    <property type="entry name" value="PP-binding"/>
    <property type="match status" value="1"/>
</dbReference>
<dbReference type="GO" id="GO:0031956">
    <property type="term" value="F:medium-chain fatty acid-CoA ligase activity"/>
    <property type="evidence" value="ECO:0007669"/>
    <property type="project" value="TreeGrafter"/>
</dbReference>